<dbReference type="OrthoDB" id="5524782at2"/>
<accession>A0A443JQT6</accession>
<proteinExistence type="predicted"/>
<feature type="domain" description="Helix-turn-helix" evidence="1">
    <location>
        <begin position="5"/>
        <end position="53"/>
    </location>
</feature>
<organism evidence="2 3">
    <name type="scientific">Microbacterium enclense</name>
    <dbReference type="NCBI Taxonomy" id="993073"/>
    <lineage>
        <taxon>Bacteria</taxon>
        <taxon>Bacillati</taxon>
        <taxon>Actinomycetota</taxon>
        <taxon>Actinomycetes</taxon>
        <taxon>Micrococcales</taxon>
        <taxon>Microbacteriaceae</taxon>
        <taxon>Microbacterium</taxon>
    </lineage>
</organism>
<dbReference type="InterPro" id="IPR041657">
    <property type="entry name" value="HTH_17"/>
</dbReference>
<protein>
    <submittedName>
        <fullName evidence="2">Helix-turn-helix domain-containing protein</fullName>
    </submittedName>
</protein>
<dbReference type="SUPFAM" id="SSF46955">
    <property type="entry name" value="Putative DNA-binding domain"/>
    <property type="match status" value="1"/>
</dbReference>
<reference evidence="2 3" key="1">
    <citation type="journal article" date="2018" name="Front. Microbiol.">
        <title>Novel Insights Into Bacterial Dimethylsulfoniopropionate Catabolism in the East China Sea.</title>
        <authorList>
            <person name="Liu J."/>
            <person name="Liu J."/>
            <person name="Zhang S.H."/>
            <person name="Liang J."/>
            <person name="Lin H."/>
            <person name="Song D."/>
            <person name="Yang G.P."/>
            <person name="Todd J.D."/>
            <person name="Zhang X.H."/>
        </authorList>
    </citation>
    <scope>NUCLEOTIDE SEQUENCE [LARGE SCALE GENOMIC DNA]</scope>
    <source>
        <strain evidence="2 3">ZYFD042</strain>
    </source>
</reference>
<evidence type="ECO:0000313" key="2">
    <source>
        <dbReference type="EMBL" id="RWR22870.1"/>
    </source>
</evidence>
<gene>
    <name evidence="2" type="ORF">D8Y23_01420</name>
</gene>
<dbReference type="InterPro" id="IPR036388">
    <property type="entry name" value="WH-like_DNA-bd_sf"/>
</dbReference>
<dbReference type="RefSeq" id="WP_128216385.1">
    <property type="nucleotide sequence ID" value="NZ_RBZY01000003.1"/>
</dbReference>
<dbReference type="InterPro" id="IPR010093">
    <property type="entry name" value="SinI_DNA-bd"/>
</dbReference>
<comment type="caution">
    <text evidence="2">The sequence shown here is derived from an EMBL/GenBank/DDBJ whole genome shotgun (WGS) entry which is preliminary data.</text>
</comment>
<dbReference type="EMBL" id="RBZY01000003">
    <property type="protein sequence ID" value="RWR22870.1"/>
    <property type="molecule type" value="Genomic_DNA"/>
</dbReference>
<dbReference type="Gene3D" id="1.10.10.10">
    <property type="entry name" value="Winged helix-like DNA-binding domain superfamily/Winged helix DNA-binding domain"/>
    <property type="match status" value="1"/>
</dbReference>
<dbReference type="GO" id="GO:0003677">
    <property type="term" value="F:DNA binding"/>
    <property type="evidence" value="ECO:0007669"/>
    <property type="project" value="InterPro"/>
</dbReference>
<evidence type="ECO:0000313" key="3">
    <source>
        <dbReference type="Proteomes" id="UP000285970"/>
    </source>
</evidence>
<dbReference type="Proteomes" id="UP000285970">
    <property type="component" value="Unassembled WGS sequence"/>
</dbReference>
<dbReference type="InterPro" id="IPR009061">
    <property type="entry name" value="DNA-bd_dom_put_sf"/>
</dbReference>
<evidence type="ECO:0000259" key="1">
    <source>
        <dbReference type="Pfam" id="PF12728"/>
    </source>
</evidence>
<name>A0A443JQT6_9MICO</name>
<dbReference type="NCBIfam" id="TIGR01764">
    <property type="entry name" value="excise"/>
    <property type="match status" value="1"/>
</dbReference>
<sequence length="61" mass="6747">MSEPWLSADQIASHLGVTKDTVYAWIADKGMPAHKVGRLWKFQVSEVDEWVRSGGASSEAE</sequence>
<dbReference type="AlphaFoldDB" id="A0A443JQT6"/>
<dbReference type="Pfam" id="PF12728">
    <property type="entry name" value="HTH_17"/>
    <property type="match status" value="1"/>
</dbReference>